<organism evidence="3 4">
    <name type="scientific">Microbulbifer epialgicus</name>
    <dbReference type="NCBI Taxonomy" id="393907"/>
    <lineage>
        <taxon>Bacteria</taxon>
        <taxon>Pseudomonadati</taxon>
        <taxon>Pseudomonadota</taxon>
        <taxon>Gammaproteobacteria</taxon>
        <taxon>Cellvibrionales</taxon>
        <taxon>Microbulbiferaceae</taxon>
        <taxon>Microbulbifer</taxon>
    </lineage>
</organism>
<evidence type="ECO:0000259" key="2">
    <source>
        <dbReference type="Pfam" id="PF13778"/>
    </source>
</evidence>
<name>A0ABV4P0W1_9GAMM</name>
<gene>
    <name evidence="3" type="ORF">ACCI49_13585</name>
</gene>
<evidence type="ECO:0000313" key="4">
    <source>
        <dbReference type="Proteomes" id="UP001569428"/>
    </source>
</evidence>
<dbReference type="EMBL" id="JBGMEK010000029">
    <property type="protein sequence ID" value="MFA0811947.1"/>
    <property type="molecule type" value="Genomic_DNA"/>
</dbReference>
<protein>
    <submittedName>
        <fullName evidence="3">DUF4174 domain-containing protein</fullName>
    </submittedName>
</protein>
<accession>A0ABV4P0W1</accession>
<reference evidence="3 4" key="1">
    <citation type="submission" date="2024-08" db="EMBL/GenBank/DDBJ databases">
        <authorList>
            <person name="Ishaq N."/>
        </authorList>
    </citation>
    <scope>NUCLEOTIDE SEQUENCE [LARGE SCALE GENOMIC DNA]</scope>
    <source>
        <strain evidence="3 4">DSM 18651</strain>
    </source>
</reference>
<dbReference type="RefSeq" id="WP_371839557.1">
    <property type="nucleotide sequence ID" value="NZ_JBGMEK010000029.1"/>
</dbReference>
<evidence type="ECO:0000313" key="3">
    <source>
        <dbReference type="EMBL" id="MFA0811947.1"/>
    </source>
</evidence>
<dbReference type="Pfam" id="PF13778">
    <property type="entry name" value="DUF4174"/>
    <property type="match status" value="1"/>
</dbReference>
<proteinExistence type="predicted"/>
<evidence type="ECO:0000256" key="1">
    <source>
        <dbReference type="ARBA" id="ARBA00022729"/>
    </source>
</evidence>
<feature type="domain" description="DUF4174" evidence="2">
    <location>
        <begin position="26"/>
        <end position="135"/>
    </location>
</feature>
<dbReference type="InterPro" id="IPR025232">
    <property type="entry name" value="DUF4174"/>
</dbReference>
<keyword evidence="4" id="KW-1185">Reference proteome</keyword>
<sequence length="142" mass="16145">MKKLILVLFILYTPFLLADENTLQNLNQFQWKNRVLLLHDPSNPQETLQNLLKLSPQFAERNLLWFLFSNGSLETNYPGNVSSEFASNIKSRFLQGSGTKVVLIGKDGGVKYNASSFSPVEILKKIDSMPMRRQEKQNGEAP</sequence>
<comment type="caution">
    <text evidence="3">The sequence shown here is derived from an EMBL/GenBank/DDBJ whole genome shotgun (WGS) entry which is preliminary data.</text>
</comment>
<dbReference type="Proteomes" id="UP001569428">
    <property type="component" value="Unassembled WGS sequence"/>
</dbReference>
<keyword evidence="1" id="KW-0732">Signal</keyword>